<evidence type="ECO:0000313" key="1">
    <source>
        <dbReference type="EMBL" id="KAJ3131222.1"/>
    </source>
</evidence>
<organism evidence="1 2">
    <name type="scientific">Physocladia obscura</name>
    <dbReference type="NCBI Taxonomy" id="109957"/>
    <lineage>
        <taxon>Eukaryota</taxon>
        <taxon>Fungi</taxon>
        <taxon>Fungi incertae sedis</taxon>
        <taxon>Chytridiomycota</taxon>
        <taxon>Chytridiomycota incertae sedis</taxon>
        <taxon>Chytridiomycetes</taxon>
        <taxon>Chytridiales</taxon>
        <taxon>Chytriomycetaceae</taxon>
        <taxon>Physocladia</taxon>
    </lineage>
</organism>
<name>A0AAD5XKB0_9FUNG</name>
<evidence type="ECO:0000313" key="2">
    <source>
        <dbReference type="Proteomes" id="UP001211907"/>
    </source>
</evidence>
<accession>A0AAD5XKB0</accession>
<gene>
    <name evidence="1" type="ORF">HK100_006630</name>
</gene>
<reference evidence="1" key="1">
    <citation type="submission" date="2020-05" db="EMBL/GenBank/DDBJ databases">
        <title>Phylogenomic resolution of chytrid fungi.</title>
        <authorList>
            <person name="Stajich J.E."/>
            <person name="Amses K."/>
            <person name="Simmons R."/>
            <person name="Seto K."/>
            <person name="Myers J."/>
            <person name="Bonds A."/>
            <person name="Quandt C.A."/>
            <person name="Barry K."/>
            <person name="Liu P."/>
            <person name="Grigoriev I."/>
            <person name="Longcore J.E."/>
            <person name="James T.Y."/>
        </authorList>
    </citation>
    <scope>NUCLEOTIDE SEQUENCE</scope>
    <source>
        <strain evidence="1">JEL0513</strain>
    </source>
</reference>
<comment type="caution">
    <text evidence="1">The sequence shown here is derived from an EMBL/GenBank/DDBJ whole genome shotgun (WGS) entry which is preliminary data.</text>
</comment>
<protein>
    <recommendedName>
        <fullName evidence="3">F-box domain-containing protein</fullName>
    </recommendedName>
</protein>
<dbReference type="AlphaFoldDB" id="A0AAD5XKB0"/>
<evidence type="ECO:0008006" key="3">
    <source>
        <dbReference type="Google" id="ProtNLM"/>
    </source>
</evidence>
<dbReference type="EMBL" id="JADGJH010000308">
    <property type="protein sequence ID" value="KAJ3131222.1"/>
    <property type="molecule type" value="Genomic_DNA"/>
</dbReference>
<dbReference type="Proteomes" id="UP001211907">
    <property type="component" value="Unassembled WGS sequence"/>
</dbReference>
<keyword evidence="2" id="KW-1185">Reference proteome</keyword>
<sequence length="305" mass="35069">MPAEILNRIADFVDARDIIPLYRTMCHYRHAFSNVFRACIETAEVFGITNLKNVWPTFHYPKANSNSRCSRLLDLNEAVPVFNLAKCLNKFGGEMAVSVNGKKFLSKSLNFLSNRIQLDLEAGGESFEEEGEDDDNDDDNVRDFWDFLNLIPENIHVVVLKIYATDIDDETILKFAEKYSVSSLVLLNALQNRRSTHLLNDLGRIHTLRKLEVTYAIDYHEFPLANILKTCKNLREITWADAKSDKNNKLCVWMAFAFLPVASAKFKRFSFGFTINEEFWELFDSILNGWKIIHLADTGVVLEKL</sequence>
<proteinExistence type="predicted"/>